<feature type="signal peptide" evidence="2">
    <location>
        <begin position="1"/>
        <end position="20"/>
    </location>
</feature>
<gene>
    <name evidence="4" type="primary">LOC104720021</name>
</gene>
<evidence type="ECO:0000313" key="4">
    <source>
        <dbReference type="RefSeq" id="XP_010436298.1"/>
    </source>
</evidence>
<dbReference type="Proteomes" id="UP000694864">
    <property type="component" value="Chromosome 10"/>
</dbReference>
<evidence type="ECO:0000256" key="1">
    <source>
        <dbReference type="ARBA" id="ARBA00022729"/>
    </source>
</evidence>
<sequence>MALALKYFVVFLLLSMVSQGLCRCSYKKLQIGTVRTGREIAGQPEWTVSVINTCNCLQKHVTLTCAGFAPVKLVEPWLLLSHGLTCLLIKGEALPAGASAQFSYAGEPYIFRPVGSAVDPSCKDSL</sequence>
<evidence type="ECO:0000313" key="3">
    <source>
        <dbReference type="Proteomes" id="UP000694864"/>
    </source>
</evidence>
<name>A0ABM0U5V1_CAMSA</name>
<reference evidence="3" key="1">
    <citation type="journal article" date="2014" name="Nat. Commun.">
        <title>The emerging biofuel crop Camelina sativa retains a highly undifferentiated hexaploid genome structure.</title>
        <authorList>
            <person name="Kagale S."/>
            <person name="Koh C."/>
            <person name="Nixon J."/>
            <person name="Bollina V."/>
            <person name="Clarke W.E."/>
            <person name="Tuteja R."/>
            <person name="Spillane C."/>
            <person name="Robinson S.J."/>
            <person name="Links M.G."/>
            <person name="Clarke C."/>
            <person name="Higgins E.E."/>
            <person name="Huebert T."/>
            <person name="Sharpe A.G."/>
            <person name="Parkin I.A."/>
        </authorList>
    </citation>
    <scope>NUCLEOTIDE SEQUENCE [LARGE SCALE GENOMIC DNA]</scope>
    <source>
        <strain evidence="3">cv. DH55</strain>
    </source>
</reference>
<feature type="chain" id="PRO_5046417182" evidence="2">
    <location>
        <begin position="21"/>
        <end position="126"/>
    </location>
</feature>
<dbReference type="PANTHER" id="PTHR33184">
    <property type="entry name" value="PROTEIN TAPETUM DETERMINANT 1-LIKE-RELATED"/>
    <property type="match status" value="1"/>
</dbReference>
<proteinExistence type="predicted"/>
<protein>
    <submittedName>
        <fullName evidence="4">Uncharacterized protein LOC104720021</fullName>
    </submittedName>
</protein>
<dbReference type="GeneID" id="104720021"/>
<organism evidence="3 4">
    <name type="scientific">Camelina sativa</name>
    <name type="common">False flax</name>
    <name type="synonym">Myagrum sativum</name>
    <dbReference type="NCBI Taxonomy" id="90675"/>
    <lineage>
        <taxon>Eukaryota</taxon>
        <taxon>Viridiplantae</taxon>
        <taxon>Streptophyta</taxon>
        <taxon>Embryophyta</taxon>
        <taxon>Tracheophyta</taxon>
        <taxon>Spermatophyta</taxon>
        <taxon>Magnoliopsida</taxon>
        <taxon>eudicotyledons</taxon>
        <taxon>Gunneridae</taxon>
        <taxon>Pentapetalae</taxon>
        <taxon>rosids</taxon>
        <taxon>malvids</taxon>
        <taxon>Brassicales</taxon>
        <taxon>Brassicaceae</taxon>
        <taxon>Camelineae</taxon>
        <taxon>Camelina</taxon>
    </lineage>
</organism>
<evidence type="ECO:0000256" key="2">
    <source>
        <dbReference type="SAM" id="SignalP"/>
    </source>
</evidence>
<dbReference type="PANTHER" id="PTHR33184:SF11">
    <property type="entry name" value="BETA-1,3-N-ACETYLGLUCOSAMINYLTRANSFERASE FAMILY PROTEIN"/>
    <property type="match status" value="1"/>
</dbReference>
<dbReference type="RefSeq" id="XP_010436298.1">
    <property type="nucleotide sequence ID" value="XM_010437996.1"/>
</dbReference>
<keyword evidence="3" id="KW-1185">Reference proteome</keyword>
<keyword evidence="1 2" id="KW-0732">Signal</keyword>
<accession>A0ABM0U5V1</accession>
<reference evidence="4" key="2">
    <citation type="submission" date="2025-08" db="UniProtKB">
        <authorList>
            <consortium name="RefSeq"/>
        </authorList>
    </citation>
    <scope>IDENTIFICATION</scope>
    <source>
        <tissue evidence="4">Leaf</tissue>
    </source>
</reference>
<dbReference type="Pfam" id="PF24068">
    <property type="entry name" value="TPD1_C"/>
    <property type="match status" value="1"/>
</dbReference>
<dbReference type="InterPro" id="IPR040361">
    <property type="entry name" value="TPD1"/>
</dbReference>